<proteinExistence type="predicted"/>
<reference evidence="2" key="1">
    <citation type="submission" date="2022-08" db="EMBL/GenBank/DDBJ databases">
        <authorList>
            <person name="Kallberg Y."/>
            <person name="Tangrot J."/>
            <person name="Rosling A."/>
        </authorList>
    </citation>
    <scope>NUCLEOTIDE SEQUENCE</scope>
    <source>
        <strain evidence="2">Wild A</strain>
    </source>
</reference>
<dbReference type="AlphaFoldDB" id="A0A9W4T8W6"/>
<dbReference type="Pfam" id="PF13384">
    <property type="entry name" value="HTH_23"/>
    <property type="match status" value="1"/>
</dbReference>
<dbReference type="Gene3D" id="1.10.10.10">
    <property type="entry name" value="Winged helix-like DNA-binding domain superfamily/Winged helix DNA-binding domain"/>
    <property type="match status" value="1"/>
</dbReference>
<gene>
    <name evidence="2" type="ORF">FWILDA_LOCUS17746</name>
</gene>
<dbReference type="SUPFAM" id="SSF46689">
    <property type="entry name" value="Homeodomain-like"/>
    <property type="match status" value="1"/>
</dbReference>
<sequence length="49" mass="5674">GIKQMIISDRLNIPHSTVYDTIKRYKETGSAEPKECSDHPKMLTKRDNQ</sequence>
<comment type="caution">
    <text evidence="2">The sequence shown here is derived from an EMBL/GenBank/DDBJ whole genome shotgun (WGS) entry which is preliminary data.</text>
</comment>
<dbReference type="EMBL" id="CAMKVN010014935">
    <property type="protein sequence ID" value="CAI2196773.1"/>
    <property type="molecule type" value="Genomic_DNA"/>
</dbReference>
<evidence type="ECO:0000256" key="1">
    <source>
        <dbReference type="SAM" id="MobiDB-lite"/>
    </source>
</evidence>
<keyword evidence="3" id="KW-1185">Reference proteome</keyword>
<evidence type="ECO:0000313" key="3">
    <source>
        <dbReference type="Proteomes" id="UP001153678"/>
    </source>
</evidence>
<dbReference type="InterPro" id="IPR009057">
    <property type="entry name" value="Homeodomain-like_sf"/>
</dbReference>
<evidence type="ECO:0000313" key="2">
    <source>
        <dbReference type="EMBL" id="CAI2196773.1"/>
    </source>
</evidence>
<dbReference type="Proteomes" id="UP001153678">
    <property type="component" value="Unassembled WGS sequence"/>
</dbReference>
<dbReference type="OrthoDB" id="2429547at2759"/>
<feature type="region of interest" description="Disordered" evidence="1">
    <location>
        <begin position="28"/>
        <end position="49"/>
    </location>
</feature>
<organism evidence="2 3">
    <name type="scientific">Funneliformis geosporum</name>
    <dbReference type="NCBI Taxonomy" id="1117311"/>
    <lineage>
        <taxon>Eukaryota</taxon>
        <taxon>Fungi</taxon>
        <taxon>Fungi incertae sedis</taxon>
        <taxon>Mucoromycota</taxon>
        <taxon>Glomeromycotina</taxon>
        <taxon>Glomeromycetes</taxon>
        <taxon>Glomerales</taxon>
        <taxon>Glomeraceae</taxon>
        <taxon>Funneliformis</taxon>
    </lineage>
</organism>
<dbReference type="InterPro" id="IPR036388">
    <property type="entry name" value="WH-like_DNA-bd_sf"/>
</dbReference>
<name>A0A9W4T8W6_9GLOM</name>
<protein>
    <submittedName>
        <fullName evidence="2">3778_t:CDS:1</fullName>
    </submittedName>
</protein>
<feature type="non-terminal residue" evidence="2">
    <location>
        <position position="1"/>
    </location>
</feature>
<accession>A0A9W4T8W6</accession>
<feature type="non-terminal residue" evidence="2">
    <location>
        <position position="49"/>
    </location>
</feature>